<dbReference type="Proteomes" id="UP000887566">
    <property type="component" value="Unplaced"/>
</dbReference>
<keyword evidence="2" id="KW-0732">Signal</keyword>
<keyword evidence="3" id="KW-1185">Reference proteome</keyword>
<evidence type="ECO:0000256" key="2">
    <source>
        <dbReference type="SAM" id="SignalP"/>
    </source>
</evidence>
<dbReference type="PANTHER" id="PTHR21700">
    <property type="entry name" value="TRANSTHYRETIN-LIKE FAMILY PROTEIN-RELATED"/>
    <property type="match status" value="1"/>
</dbReference>
<protein>
    <submittedName>
        <fullName evidence="4">Uncharacterized protein</fullName>
    </submittedName>
</protein>
<dbReference type="InterPro" id="IPR038479">
    <property type="entry name" value="Transthyretin-like_sf"/>
</dbReference>
<dbReference type="Gene3D" id="2.60.40.3330">
    <property type="match status" value="1"/>
</dbReference>
<proteinExistence type="inferred from homology"/>
<evidence type="ECO:0000313" key="4">
    <source>
        <dbReference type="WBParaSite" id="PSAMB.scaffold8790size5776.g31790.t1"/>
    </source>
</evidence>
<dbReference type="GO" id="GO:0009986">
    <property type="term" value="C:cell surface"/>
    <property type="evidence" value="ECO:0007669"/>
    <property type="project" value="InterPro"/>
</dbReference>
<evidence type="ECO:0000256" key="1">
    <source>
        <dbReference type="ARBA" id="ARBA00010112"/>
    </source>
</evidence>
<sequence length="176" mass="19201">MQFLAIALLSFIAVAAGRSSSSSSSVSTGTGSLVPGSGAAGTKYVSIKGEVFCGPVKASKVIVKLFPSLTDTTPIQLANSDVNTGRGTFTLEGESQQAAFEPVLAIYHNCEYDNKDKLRRVLIKIPQSYVTTGRMAKQTYNIGKLNLELTYPKETHENAENLNNRFLRRLLKKMFF</sequence>
<dbReference type="AlphaFoldDB" id="A0A914XL09"/>
<organism evidence="3 4">
    <name type="scientific">Plectus sambesii</name>
    <dbReference type="NCBI Taxonomy" id="2011161"/>
    <lineage>
        <taxon>Eukaryota</taxon>
        <taxon>Metazoa</taxon>
        <taxon>Ecdysozoa</taxon>
        <taxon>Nematoda</taxon>
        <taxon>Chromadorea</taxon>
        <taxon>Plectida</taxon>
        <taxon>Plectina</taxon>
        <taxon>Plectoidea</taxon>
        <taxon>Plectidae</taxon>
        <taxon>Plectus</taxon>
    </lineage>
</organism>
<feature type="chain" id="PRO_5036976424" evidence="2">
    <location>
        <begin position="18"/>
        <end position="176"/>
    </location>
</feature>
<dbReference type="Pfam" id="PF01060">
    <property type="entry name" value="TTR-52"/>
    <property type="match status" value="1"/>
</dbReference>
<accession>A0A914XL09</accession>
<name>A0A914XL09_9BILA</name>
<feature type="signal peptide" evidence="2">
    <location>
        <begin position="1"/>
        <end position="17"/>
    </location>
</feature>
<comment type="similarity">
    <text evidence="1">Belongs to the nematode transthyretin-like family.</text>
</comment>
<evidence type="ECO:0000313" key="3">
    <source>
        <dbReference type="Proteomes" id="UP000887566"/>
    </source>
</evidence>
<reference evidence="4" key="1">
    <citation type="submission" date="2022-11" db="UniProtKB">
        <authorList>
            <consortium name="WormBaseParasite"/>
        </authorList>
    </citation>
    <scope>IDENTIFICATION</scope>
</reference>
<dbReference type="InterPro" id="IPR001534">
    <property type="entry name" value="Transthyretin-like"/>
</dbReference>
<dbReference type="WBParaSite" id="PSAMB.scaffold8790size5776.g31790.t1">
    <property type="protein sequence ID" value="PSAMB.scaffold8790size5776.g31790.t1"/>
    <property type="gene ID" value="PSAMB.scaffold8790size5776.g31790"/>
</dbReference>
<dbReference type="PANTHER" id="PTHR21700:SF48">
    <property type="entry name" value="TRANSTHYRETIN-LIKE FAMILY PROTEIN"/>
    <property type="match status" value="1"/>
</dbReference>